<name>A0ABQ2VNF6_9ACTN</name>
<dbReference type="PANTHER" id="PTHR24291">
    <property type="entry name" value="CYTOCHROME P450 FAMILY 4"/>
    <property type="match status" value="1"/>
</dbReference>
<dbReference type="PROSITE" id="PS00086">
    <property type="entry name" value="CYTOCHROME_P450"/>
    <property type="match status" value="1"/>
</dbReference>
<keyword evidence="3 7" id="KW-0479">Metal-binding</keyword>
<dbReference type="InterPro" id="IPR001128">
    <property type="entry name" value="Cyt_P450"/>
</dbReference>
<organism evidence="8 9">
    <name type="scientific">Streptomyces albospinus</name>
    <dbReference type="NCBI Taxonomy" id="285515"/>
    <lineage>
        <taxon>Bacteria</taxon>
        <taxon>Bacillati</taxon>
        <taxon>Actinomycetota</taxon>
        <taxon>Actinomycetes</taxon>
        <taxon>Kitasatosporales</taxon>
        <taxon>Streptomycetaceae</taxon>
        <taxon>Streptomyces</taxon>
    </lineage>
</organism>
<keyword evidence="4 7" id="KW-0560">Oxidoreductase</keyword>
<keyword evidence="5 7" id="KW-0408">Iron</keyword>
<dbReference type="InterPro" id="IPR050196">
    <property type="entry name" value="Cytochrome_P450_Monoox"/>
</dbReference>
<dbReference type="SUPFAM" id="SSF48264">
    <property type="entry name" value="Cytochrome P450"/>
    <property type="match status" value="1"/>
</dbReference>
<dbReference type="InterPro" id="IPR036396">
    <property type="entry name" value="Cyt_P450_sf"/>
</dbReference>
<proteinExistence type="inferred from homology"/>
<dbReference type="PRINTS" id="PR00463">
    <property type="entry name" value="EP450I"/>
</dbReference>
<gene>
    <name evidence="8" type="ORF">GCM10010211_74220</name>
</gene>
<comment type="similarity">
    <text evidence="1 7">Belongs to the cytochrome P450 family.</text>
</comment>
<dbReference type="Pfam" id="PF00067">
    <property type="entry name" value="p450"/>
    <property type="match status" value="1"/>
</dbReference>
<evidence type="ECO:0000313" key="8">
    <source>
        <dbReference type="EMBL" id="GGU96177.1"/>
    </source>
</evidence>
<evidence type="ECO:0000256" key="1">
    <source>
        <dbReference type="ARBA" id="ARBA00010617"/>
    </source>
</evidence>
<protein>
    <submittedName>
        <fullName evidence="8">Cytochrome P450</fullName>
    </submittedName>
</protein>
<dbReference type="PANTHER" id="PTHR24291:SF50">
    <property type="entry name" value="BIFUNCTIONAL ALBAFLAVENONE MONOOXYGENASE_TERPENE SYNTHASE"/>
    <property type="match status" value="1"/>
</dbReference>
<evidence type="ECO:0000256" key="6">
    <source>
        <dbReference type="ARBA" id="ARBA00023033"/>
    </source>
</evidence>
<evidence type="ECO:0000256" key="3">
    <source>
        <dbReference type="ARBA" id="ARBA00022723"/>
    </source>
</evidence>
<dbReference type="EMBL" id="BMRP01000051">
    <property type="protein sequence ID" value="GGU96177.1"/>
    <property type="molecule type" value="Genomic_DNA"/>
</dbReference>
<keyword evidence="9" id="KW-1185">Reference proteome</keyword>
<reference evidence="9" key="1">
    <citation type="journal article" date="2019" name="Int. J. Syst. Evol. Microbiol.">
        <title>The Global Catalogue of Microorganisms (GCM) 10K type strain sequencing project: providing services to taxonomists for standard genome sequencing and annotation.</title>
        <authorList>
            <consortium name="The Broad Institute Genomics Platform"/>
            <consortium name="The Broad Institute Genome Sequencing Center for Infectious Disease"/>
            <person name="Wu L."/>
            <person name="Ma J."/>
        </authorList>
    </citation>
    <scope>NUCLEOTIDE SEQUENCE [LARGE SCALE GENOMIC DNA]</scope>
    <source>
        <strain evidence="9">JCM 3399</strain>
    </source>
</reference>
<dbReference type="Proteomes" id="UP000654471">
    <property type="component" value="Unassembled WGS sequence"/>
</dbReference>
<sequence>MSIPTAPWGVPPIGHGGQLWFRPLEFMTGLNGLGPVVRFHPGFRPCYMVTAPELVHRMLVTDSRDFVKGRLTDSAGPQIGVSLVMDMGFPGLTPYAAHRRHRRALQPAFHPHRLAGQVEFAVRATEQGLADWRPGCPLRLERHLLTLAHRIAAHAFCGEPVDEVATALAAVETHLVAGLYWRSVAPQWTQRVPAPGTGGFVRARARLRAAIGQALRARRSSPGRDDGDVLSALVRCRYPEGGGLDDAQVVREMFFSLIAGAHGVGDVLPWVFHELAAHPEVEHRLHEELHSVLGGRRVGADDLPRLVYTRRVVLETLRRYPPVWLLGRRTLNEVEFGGVRMPAGTDLAWSAYALHHHPEHHRDPYRFDPDRWLPERARAVAPCAYVPFGSGPRRCIGERMSMNQMLAVVATIAARWRLRAVPGARVRPSARIFLHPQAMPMVAERRISRPATAPEQ</sequence>
<evidence type="ECO:0000256" key="4">
    <source>
        <dbReference type="ARBA" id="ARBA00023002"/>
    </source>
</evidence>
<evidence type="ECO:0000256" key="2">
    <source>
        <dbReference type="ARBA" id="ARBA00022617"/>
    </source>
</evidence>
<keyword evidence="6 7" id="KW-0503">Monooxygenase</keyword>
<evidence type="ECO:0000256" key="7">
    <source>
        <dbReference type="RuleBase" id="RU000461"/>
    </source>
</evidence>
<comment type="caution">
    <text evidence="8">The sequence shown here is derived from an EMBL/GenBank/DDBJ whole genome shotgun (WGS) entry which is preliminary data.</text>
</comment>
<dbReference type="InterPro" id="IPR002401">
    <property type="entry name" value="Cyt_P450_E_grp-I"/>
</dbReference>
<dbReference type="RefSeq" id="WP_189307667.1">
    <property type="nucleotide sequence ID" value="NZ_BMRP01000051.1"/>
</dbReference>
<dbReference type="InterPro" id="IPR017972">
    <property type="entry name" value="Cyt_P450_CS"/>
</dbReference>
<evidence type="ECO:0000256" key="5">
    <source>
        <dbReference type="ARBA" id="ARBA00023004"/>
    </source>
</evidence>
<dbReference type="PRINTS" id="PR00385">
    <property type="entry name" value="P450"/>
</dbReference>
<keyword evidence="2 7" id="KW-0349">Heme</keyword>
<accession>A0ABQ2VNF6</accession>
<dbReference type="Gene3D" id="1.10.630.10">
    <property type="entry name" value="Cytochrome P450"/>
    <property type="match status" value="1"/>
</dbReference>
<evidence type="ECO:0000313" key="9">
    <source>
        <dbReference type="Proteomes" id="UP000654471"/>
    </source>
</evidence>